<accession>A0AAD1RNW0</accession>
<name>A0AAD1RNW0_PELCU</name>
<dbReference type="Proteomes" id="UP001295444">
    <property type="component" value="Chromosome 03"/>
</dbReference>
<evidence type="ECO:0000313" key="2">
    <source>
        <dbReference type="EMBL" id="CAH2275491.1"/>
    </source>
</evidence>
<reference evidence="2" key="1">
    <citation type="submission" date="2022-03" db="EMBL/GenBank/DDBJ databases">
        <authorList>
            <person name="Alioto T."/>
            <person name="Alioto T."/>
            <person name="Gomez Garrido J."/>
        </authorList>
    </citation>
    <scope>NUCLEOTIDE SEQUENCE</scope>
</reference>
<organism evidence="2 3">
    <name type="scientific">Pelobates cultripes</name>
    <name type="common">Western spadefoot toad</name>
    <dbReference type="NCBI Taxonomy" id="61616"/>
    <lineage>
        <taxon>Eukaryota</taxon>
        <taxon>Metazoa</taxon>
        <taxon>Chordata</taxon>
        <taxon>Craniata</taxon>
        <taxon>Vertebrata</taxon>
        <taxon>Euteleostomi</taxon>
        <taxon>Amphibia</taxon>
        <taxon>Batrachia</taxon>
        <taxon>Anura</taxon>
        <taxon>Pelobatoidea</taxon>
        <taxon>Pelobatidae</taxon>
        <taxon>Pelobates</taxon>
    </lineage>
</organism>
<dbReference type="AlphaFoldDB" id="A0AAD1RNW0"/>
<feature type="region of interest" description="Disordered" evidence="1">
    <location>
        <begin position="61"/>
        <end position="96"/>
    </location>
</feature>
<sequence length="96" mass="10594">MGGYTDHKTHQGEATEADNYSSGKSNMADASWFHGGAEEPHDTWSKLDETFDNFGQRLESKMSQAGLQQPCGHSPYKPENITQQKPKALAVKQAPK</sequence>
<keyword evidence="3" id="KW-1185">Reference proteome</keyword>
<evidence type="ECO:0000256" key="1">
    <source>
        <dbReference type="SAM" id="MobiDB-lite"/>
    </source>
</evidence>
<proteinExistence type="predicted"/>
<protein>
    <submittedName>
        <fullName evidence="2">Uncharacterized protein</fullName>
    </submittedName>
</protein>
<feature type="region of interest" description="Disordered" evidence="1">
    <location>
        <begin position="1"/>
        <end position="44"/>
    </location>
</feature>
<feature type="compositionally biased region" description="Basic and acidic residues" evidence="1">
    <location>
        <begin position="1"/>
        <end position="13"/>
    </location>
</feature>
<gene>
    <name evidence="2" type="ORF">PECUL_23A012946</name>
</gene>
<evidence type="ECO:0000313" key="3">
    <source>
        <dbReference type="Proteomes" id="UP001295444"/>
    </source>
</evidence>
<dbReference type="EMBL" id="OW240914">
    <property type="protein sequence ID" value="CAH2275491.1"/>
    <property type="molecule type" value="Genomic_DNA"/>
</dbReference>